<name>A0A4Z0P964_9BACT</name>
<dbReference type="OrthoDB" id="6385145at2"/>
<dbReference type="InterPro" id="IPR027056">
    <property type="entry name" value="Gluconate_2DH_su3"/>
</dbReference>
<evidence type="ECO:0000313" key="2">
    <source>
        <dbReference type="Proteomes" id="UP000298337"/>
    </source>
</evidence>
<dbReference type="Proteomes" id="UP000298337">
    <property type="component" value="Unassembled WGS sequence"/>
</dbReference>
<reference evidence="1 2" key="1">
    <citation type="submission" date="2019-04" db="EMBL/GenBank/DDBJ databases">
        <authorList>
            <person name="Feng G."/>
            <person name="Zhang J."/>
            <person name="Zhu H."/>
        </authorList>
    </citation>
    <scope>NUCLEOTIDE SEQUENCE [LARGE SCALE GENOMIC DNA]</scope>
    <source>
        <strain evidence="1 2">92R-1</strain>
    </source>
</reference>
<gene>
    <name evidence="1" type="ORF">EU556_12490</name>
</gene>
<dbReference type="RefSeq" id="WP_135434425.1">
    <property type="nucleotide sequence ID" value="NZ_SRLA01000002.1"/>
</dbReference>
<evidence type="ECO:0000313" key="1">
    <source>
        <dbReference type="EMBL" id="TGE08515.1"/>
    </source>
</evidence>
<keyword evidence="2" id="KW-1185">Reference proteome</keyword>
<dbReference type="AlphaFoldDB" id="A0A4Z0P964"/>
<accession>A0A4Z0P964</accession>
<dbReference type="Pfam" id="PF13618">
    <property type="entry name" value="Gluconate_2-dh3"/>
    <property type="match status" value="1"/>
</dbReference>
<proteinExistence type="predicted"/>
<sequence>MNRRDALARVAILMGGAVIGGDYFLTSCSSPSEEKEKKGAAKTTKEEKPFLKQDQVAYLNEVGETILPTTATPGAKAADVGSFMAVMVRDCYKPEDQKIFLKGLDDLEQASKKKNGKGFLESDTAQRTALLRALDEEQKNYAKTKTLEAPNHYFRMIKELTMLGYFTSEVGSTKALRYLPVPGKYEGCVPYKKGDRAWATT</sequence>
<comment type="caution">
    <text evidence="1">The sequence shown here is derived from an EMBL/GenBank/DDBJ whole genome shotgun (WGS) entry which is preliminary data.</text>
</comment>
<protein>
    <submittedName>
        <fullName evidence="1">Gluconate 2-dehydrogenase subunit 3 family protein</fullName>
    </submittedName>
</protein>
<dbReference type="EMBL" id="SRLA01000002">
    <property type="protein sequence ID" value="TGE08515.1"/>
    <property type="molecule type" value="Genomic_DNA"/>
</dbReference>
<organism evidence="1 2">
    <name type="scientific">Hymenobacter fodinae</name>
    <dbReference type="NCBI Taxonomy" id="2510796"/>
    <lineage>
        <taxon>Bacteria</taxon>
        <taxon>Pseudomonadati</taxon>
        <taxon>Bacteroidota</taxon>
        <taxon>Cytophagia</taxon>
        <taxon>Cytophagales</taxon>
        <taxon>Hymenobacteraceae</taxon>
        <taxon>Hymenobacter</taxon>
    </lineage>
</organism>